<dbReference type="eggNOG" id="ENOG502RFXA">
    <property type="taxonomic scope" value="Eukaryota"/>
</dbReference>
<evidence type="ECO:0000313" key="2">
    <source>
        <dbReference type="EMBL" id="EEY60749.1"/>
    </source>
</evidence>
<feature type="region of interest" description="Disordered" evidence="1">
    <location>
        <begin position="186"/>
        <end position="209"/>
    </location>
</feature>
<feature type="region of interest" description="Disordered" evidence="1">
    <location>
        <begin position="222"/>
        <end position="246"/>
    </location>
</feature>
<feature type="compositionally biased region" description="Basic and acidic residues" evidence="1">
    <location>
        <begin position="490"/>
        <end position="503"/>
    </location>
</feature>
<keyword evidence="3" id="KW-1185">Reference proteome</keyword>
<dbReference type="KEGG" id="pif:PITG_13467"/>
<organism evidence="2 3">
    <name type="scientific">Phytophthora infestans (strain T30-4)</name>
    <name type="common">Potato late blight agent</name>
    <dbReference type="NCBI Taxonomy" id="403677"/>
    <lineage>
        <taxon>Eukaryota</taxon>
        <taxon>Sar</taxon>
        <taxon>Stramenopiles</taxon>
        <taxon>Oomycota</taxon>
        <taxon>Peronosporomycetes</taxon>
        <taxon>Peronosporales</taxon>
        <taxon>Peronosporaceae</taxon>
        <taxon>Phytophthora</taxon>
    </lineage>
</organism>
<dbReference type="InParanoid" id="D0NM28"/>
<dbReference type="HOGENOM" id="CLU_035673_0_0_1"/>
<name>D0NM28_PHYIT</name>
<protein>
    <submittedName>
        <fullName evidence="2">Uncharacterized protein</fullName>
    </submittedName>
</protein>
<reference evidence="3" key="1">
    <citation type="journal article" date="2009" name="Nature">
        <title>Genome sequence and analysis of the Irish potato famine pathogen Phytophthora infestans.</title>
        <authorList>
            <consortium name="The Broad Institute Genome Sequencing Platform"/>
            <person name="Haas B.J."/>
            <person name="Kamoun S."/>
            <person name="Zody M.C."/>
            <person name="Jiang R.H."/>
            <person name="Handsaker R.E."/>
            <person name="Cano L.M."/>
            <person name="Grabherr M."/>
            <person name="Kodira C.D."/>
            <person name="Raffaele S."/>
            <person name="Torto-Alalibo T."/>
            <person name="Bozkurt T.O."/>
            <person name="Ah-Fong A.M."/>
            <person name="Alvarado L."/>
            <person name="Anderson V.L."/>
            <person name="Armstrong M.R."/>
            <person name="Avrova A."/>
            <person name="Baxter L."/>
            <person name="Beynon J."/>
            <person name="Boevink P.C."/>
            <person name="Bollmann S.R."/>
            <person name="Bos J.I."/>
            <person name="Bulone V."/>
            <person name="Cai G."/>
            <person name="Cakir C."/>
            <person name="Carrington J.C."/>
            <person name="Chawner M."/>
            <person name="Conti L."/>
            <person name="Costanzo S."/>
            <person name="Ewan R."/>
            <person name="Fahlgren N."/>
            <person name="Fischbach M.A."/>
            <person name="Fugelstad J."/>
            <person name="Gilroy E.M."/>
            <person name="Gnerre S."/>
            <person name="Green P.J."/>
            <person name="Grenville-Briggs L.J."/>
            <person name="Griffith J."/>
            <person name="Grunwald N.J."/>
            <person name="Horn K."/>
            <person name="Horner N.R."/>
            <person name="Hu C.H."/>
            <person name="Huitema E."/>
            <person name="Jeong D.H."/>
            <person name="Jones A.M."/>
            <person name="Jones J.D."/>
            <person name="Jones R.W."/>
            <person name="Karlsson E.K."/>
            <person name="Kunjeti S.G."/>
            <person name="Lamour K."/>
            <person name="Liu Z."/>
            <person name="Ma L."/>
            <person name="Maclean D."/>
            <person name="Chibucos M.C."/>
            <person name="McDonald H."/>
            <person name="McWalters J."/>
            <person name="Meijer H.J."/>
            <person name="Morgan W."/>
            <person name="Morris P.F."/>
            <person name="Munro C.A."/>
            <person name="O'Neill K."/>
            <person name="Ospina-Giraldo M."/>
            <person name="Pinzon A."/>
            <person name="Pritchard L."/>
            <person name="Ramsahoye B."/>
            <person name="Ren Q."/>
            <person name="Restrepo S."/>
            <person name="Roy S."/>
            <person name="Sadanandom A."/>
            <person name="Savidor A."/>
            <person name="Schornack S."/>
            <person name="Schwartz D.C."/>
            <person name="Schumann U.D."/>
            <person name="Schwessinger B."/>
            <person name="Seyer L."/>
            <person name="Sharpe T."/>
            <person name="Silvar C."/>
            <person name="Song J."/>
            <person name="Studholme D.J."/>
            <person name="Sykes S."/>
            <person name="Thines M."/>
            <person name="van de Vondervoort P.J."/>
            <person name="Phuntumart V."/>
            <person name="Wawra S."/>
            <person name="Weide R."/>
            <person name="Win J."/>
            <person name="Young C."/>
            <person name="Zhou S."/>
            <person name="Fry W."/>
            <person name="Meyers B.C."/>
            <person name="van West P."/>
            <person name="Ristaino J."/>
            <person name="Govers F."/>
            <person name="Birch P.R."/>
            <person name="Whisson S.C."/>
            <person name="Judelson H.S."/>
            <person name="Nusbaum C."/>
        </authorList>
    </citation>
    <scope>NUCLEOTIDE SEQUENCE [LARGE SCALE GENOMIC DNA]</scope>
    <source>
        <strain evidence="3">T30-4</strain>
    </source>
</reference>
<gene>
    <name evidence="2" type="ORF">PITG_13467</name>
</gene>
<accession>D0NM28</accession>
<dbReference type="VEuPathDB" id="FungiDB:PITG_13467"/>
<dbReference type="OMA" id="NCIVEKF"/>
<feature type="region of interest" description="Disordered" evidence="1">
    <location>
        <begin position="481"/>
        <end position="503"/>
    </location>
</feature>
<dbReference type="GeneID" id="9461889"/>
<evidence type="ECO:0000256" key="1">
    <source>
        <dbReference type="SAM" id="MobiDB-lite"/>
    </source>
</evidence>
<dbReference type="OrthoDB" id="109942at2759"/>
<dbReference type="RefSeq" id="XP_002899695.1">
    <property type="nucleotide sequence ID" value="XM_002899649.1"/>
</dbReference>
<dbReference type="EMBL" id="DS028146">
    <property type="protein sequence ID" value="EEY60749.1"/>
    <property type="molecule type" value="Genomic_DNA"/>
</dbReference>
<evidence type="ECO:0000313" key="3">
    <source>
        <dbReference type="Proteomes" id="UP000006643"/>
    </source>
</evidence>
<dbReference type="Proteomes" id="UP000006643">
    <property type="component" value="Unassembled WGS sequence"/>
</dbReference>
<sequence length="503" mass="55515">MSTSTITKGSLAFLGPLHAASMSVLQYVRVDRVDGAQVHVNIVDPGGPSDGESLEPIDLDVVKKRRVSDDEGKLLSGSYVGNPVAFIQPDGIEMDTWAYSIVVGSAAMNAAELPPKLEEVRALCTKSRVGLPAKVLNGLTVQYEPEAIAPVIRPDTLAVISAPRRHILECALKRRNKRVASMFVHPGDVAPTNGTKRQAATGESVHESRRPLRRQCMVGLEGSDSDAEPAMMQTPDEEDDQDKREVQRQNHILNAIGGGPIGHAELGTYAVDEMRSNTTTTFRPTTIEKDIHDKIGHPDHQGKDSQRILEYEQQARGAELRLWTPPVLRGAYDFGFRIRGLSIMHFLGPSRSALMNGEVPSPATKNPSYENLKEALRNLRQFGGGFYNESTVDFIRAIERFVEIFGNTGVPDGGATKCLVFWIDAKLCQFRGLVLDEGLISAMRIKDELSLHYPLLAELLYDEQKTMIATLKAQLEVKPTSNAQPYSGSREMRQARQEGYRKM</sequence>
<proteinExistence type="predicted"/>
<dbReference type="AlphaFoldDB" id="D0NM28"/>